<feature type="compositionally biased region" description="Basic and acidic residues" evidence="1">
    <location>
        <begin position="93"/>
        <end position="117"/>
    </location>
</feature>
<feature type="compositionally biased region" description="Low complexity" evidence="1">
    <location>
        <begin position="711"/>
        <end position="728"/>
    </location>
</feature>
<feature type="compositionally biased region" description="Pro residues" evidence="1">
    <location>
        <begin position="274"/>
        <end position="285"/>
    </location>
</feature>
<dbReference type="EMBL" id="CDMZ01004726">
    <property type="protein sequence ID" value="CEM50697.1"/>
    <property type="molecule type" value="Genomic_DNA"/>
</dbReference>
<organism evidence="2">
    <name type="scientific">Chromera velia CCMP2878</name>
    <dbReference type="NCBI Taxonomy" id="1169474"/>
    <lineage>
        <taxon>Eukaryota</taxon>
        <taxon>Sar</taxon>
        <taxon>Alveolata</taxon>
        <taxon>Colpodellida</taxon>
        <taxon>Chromeraceae</taxon>
        <taxon>Chromera</taxon>
    </lineage>
</organism>
<feature type="compositionally biased region" description="Low complexity" evidence="1">
    <location>
        <begin position="773"/>
        <end position="782"/>
    </location>
</feature>
<feature type="compositionally biased region" description="Basic and acidic residues" evidence="1">
    <location>
        <begin position="809"/>
        <end position="839"/>
    </location>
</feature>
<dbReference type="Gene3D" id="3.40.1740.10">
    <property type="entry name" value="VC0467-like"/>
    <property type="match status" value="1"/>
</dbReference>
<feature type="compositionally biased region" description="Pro residues" evidence="1">
    <location>
        <begin position="620"/>
        <end position="632"/>
    </location>
</feature>
<feature type="compositionally biased region" description="Basic and acidic residues" evidence="1">
    <location>
        <begin position="740"/>
        <end position="758"/>
    </location>
</feature>
<feature type="region of interest" description="Disordered" evidence="1">
    <location>
        <begin position="686"/>
        <end position="839"/>
    </location>
</feature>
<dbReference type="InterPro" id="IPR003774">
    <property type="entry name" value="AlgH-like"/>
</dbReference>
<evidence type="ECO:0000256" key="1">
    <source>
        <dbReference type="SAM" id="MobiDB-lite"/>
    </source>
</evidence>
<feature type="compositionally biased region" description="Pro residues" evidence="1">
    <location>
        <begin position="783"/>
        <end position="797"/>
    </location>
</feature>
<feature type="region of interest" description="Disordered" evidence="1">
    <location>
        <begin position="193"/>
        <end position="296"/>
    </location>
</feature>
<gene>
    <name evidence="2" type="ORF">Cvel_10126</name>
</gene>
<sequence length="907" mass="100710">MTKNGKQFSPSSLSLLIYRTAMRAAGKIDESALLSCFLIGRPTYFWHPQKEAAVRLGPQEGTFPRADRIVQTFVHNGEFFRPANTSSSSTLTSREERESGKGEGKEPLCDSETEKGVKTKTSSYSSLRHLVRRAFRREVRDGVPNEAGFWSDEGFALLRYLHSVLKLKRQIDESRPVSGRYFQYRCQNFHTGVEREGATEKRPVFRRQSGEMPESDAEKSGGASDSDRDGEMFQEGGRAEGHSLVGDQPGHSGRNSASSSLQDRTPSRSSVQIPPLPLVPAPPVSPVSFHRDRDRERESVLHRLTVVDSRGALLVAHPATGACSHVMDLSVVLLTHVAPSPPGGFSSSGFARKRGYPSIRGLVLNRPFTDDTDGSIGLLREFLDFSPPHTNTRHAHSNQQQGWTPNYRQFFRESTQSPRRDLWRPSPRGRMFEKERERKQYGWGGRLNARGEGRYWSGSGTVLGVDRDALYMLERFFGESPVFRGGVVEKPSRDENLCFIHRVPACGGEELLPGLFLNGCLRTGAAEIDQGRASSSDFRFFWGHLAWHPVQLQLDVLNGLWFVAEDRGEGGTLSEKKDSRDTSSKESPLSAKRAPQAISTPQPPRPLAYGDNVETQREPVQPPRPPAGPSTPSPVQQPSFSSETEGEGEGQRSVASQFALMSIDSLWRDALHVAALREEITALYSNSSKRNHSSASSRRDRDKHTAAAATPSSSSGSLSPFSSSFSSLQPDRDTDGDDVSLGRKERDSSKSGEADSERVMTVSTERADKQGNPSSSTTSPRSRVPPPPVAAPAPPQDSPSGGTGRGPGTHHEGRRPREREKEKVVPMEESDRERRKRAEEKYRRAAFLLQEKGERWTRRFWASAMESLAEGGGGDPFRQLAQFPQWEGANRAVQDHLNHHIQRCFYR</sequence>
<feature type="compositionally biased region" description="Basic and acidic residues" evidence="1">
    <location>
        <begin position="193"/>
        <end position="203"/>
    </location>
</feature>
<feature type="compositionally biased region" description="Basic and acidic residues" evidence="1">
    <location>
        <begin position="569"/>
        <end position="584"/>
    </location>
</feature>
<accession>A0A0G4I1C9</accession>
<feature type="compositionally biased region" description="Polar residues" evidence="1">
    <location>
        <begin position="253"/>
        <end position="272"/>
    </location>
</feature>
<protein>
    <submittedName>
        <fullName evidence="2">Uncharacterized protein</fullName>
    </submittedName>
</protein>
<name>A0A0G4I1C9_9ALVE</name>
<dbReference type="VEuPathDB" id="CryptoDB:Cvel_10126"/>
<dbReference type="Pfam" id="PF02622">
    <property type="entry name" value="DUF179"/>
    <property type="match status" value="1"/>
</dbReference>
<dbReference type="SUPFAM" id="SSF143456">
    <property type="entry name" value="VC0467-like"/>
    <property type="match status" value="1"/>
</dbReference>
<reference evidence="2" key="1">
    <citation type="submission" date="2014-11" db="EMBL/GenBank/DDBJ databases">
        <authorList>
            <person name="Otto D Thomas"/>
            <person name="Naeem Raeece"/>
        </authorList>
    </citation>
    <scope>NUCLEOTIDE SEQUENCE</scope>
</reference>
<dbReference type="PANTHER" id="PTHR31984:SF17">
    <property type="entry name" value="TRANSCRIPTIONAL REGULATOR"/>
    <property type="match status" value="1"/>
</dbReference>
<feature type="region of interest" description="Disordered" evidence="1">
    <location>
        <begin position="82"/>
        <end position="122"/>
    </location>
</feature>
<feature type="compositionally biased region" description="Low complexity" evidence="1">
    <location>
        <begin position="686"/>
        <end position="696"/>
    </location>
</feature>
<proteinExistence type="predicted"/>
<feature type="region of interest" description="Disordered" evidence="1">
    <location>
        <begin position="569"/>
        <end position="653"/>
    </location>
</feature>
<dbReference type="AlphaFoldDB" id="A0A0G4I1C9"/>
<dbReference type="PANTHER" id="PTHR31984">
    <property type="entry name" value="TRANSPORTER, PUTATIVE (DUF179)-RELATED"/>
    <property type="match status" value="1"/>
</dbReference>
<feature type="compositionally biased region" description="Basic and acidic residues" evidence="1">
    <location>
        <begin position="225"/>
        <end position="241"/>
    </location>
</feature>
<evidence type="ECO:0000313" key="2">
    <source>
        <dbReference type="EMBL" id="CEM50697.1"/>
    </source>
</evidence>